<comment type="similarity">
    <text evidence="1">Belongs to the oxygen-dependent FAD-linked oxidoreductase family.</text>
</comment>
<dbReference type="AlphaFoldDB" id="A0A9P9G9S9"/>
<protein>
    <recommendedName>
        <fullName evidence="6">FAD-binding PCMH-type domain-containing protein</fullName>
    </recommendedName>
</protein>
<sequence>MRCYSLFITAFLVVVSSAADPLLETKDFNVTQALLDQGVDVSGLPVSAEDAKRSDTGCAAACASLKILYGDTTVETRKEKAFEEFTGSYWSSNQAEVNPYCIFIPRKPSQISVVILLARLAQCPFAAKSGGHAAFAGASSVEGGITISFANLKGVSLSKDKKIASIEPGNIWGPVYEELTKSDVSVVGGRLYNIGVGGLTTGGGISFFSNIYGWACDNVESYEVVLANGFIIKASATAYPDLYWALRGGGNNFGLVVKFNLKTISLPQGEMWGGSRVYTEDKFPEVTEALFNILMNSKKDPKAGIYVVWSYNEGNKLSIPAMYYAEPDAGNATIWKDFNNIEAISDTTQNRVLAAWGKETMNDSPPGLREVYYVITTKLDHDILKFARDYFYKTVPTVANISGIVPVFVVQGITTPQLKQMQKNGGNALGIDPEGGPLLILQLCAMWNNQSDDDAIYSWMSDIFEVVTKEAKARGVNNDYVYMNYASQYQDVIASYGSCNKAKLKSIAKKYDPQQVFQQLQPGYFKQDRAPIPNSAYFSH</sequence>
<dbReference type="InterPro" id="IPR006094">
    <property type="entry name" value="Oxid_FAD_bind_N"/>
</dbReference>
<feature type="signal peptide" evidence="5">
    <location>
        <begin position="1"/>
        <end position="18"/>
    </location>
</feature>
<dbReference type="InterPro" id="IPR016169">
    <property type="entry name" value="FAD-bd_PCMH_sub2"/>
</dbReference>
<accession>A0A9P9G9S9</accession>
<dbReference type="GO" id="GO:0071949">
    <property type="term" value="F:FAD binding"/>
    <property type="evidence" value="ECO:0007669"/>
    <property type="project" value="InterPro"/>
</dbReference>
<dbReference type="Gene3D" id="3.30.465.10">
    <property type="match status" value="1"/>
</dbReference>
<keyword evidence="5" id="KW-0732">Signal</keyword>
<dbReference type="InterPro" id="IPR036318">
    <property type="entry name" value="FAD-bd_PCMH-like_sf"/>
</dbReference>
<dbReference type="InterPro" id="IPR050416">
    <property type="entry name" value="FAD-linked_Oxidoreductase"/>
</dbReference>
<feature type="chain" id="PRO_5040193880" description="FAD-binding PCMH-type domain-containing protein" evidence="5">
    <location>
        <begin position="19"/>
        <end position="540"/>
    </location>
</feature>
<dbReference type="InterPro" id="IPR016166">
    <property type="entry name" value="FAD-bd_PCMH"/>
</dbReference>
<dbReference type="PROSITE" id="PS51387">
    <property type="entry name" value="FAD_PCMH"/>
    <property type="match status" value="1"/>
</dbReference>
<dbReference type="SUPFAM" id="SSF56176">
    <property type="entry name" value="FAD-binding/transporter-associated domain-like"/>
    <property type="match status" value="1"/>
</dbReference>
<keyword evidence="8" id="KW-1185">Reference proteome</keyword>
<gene>
    <name evidence="7" type="ORF">BKA55DRAFT_522357</name>
</gene>
<evidence type="ECO:0000256" key="3">
    <source>
        <dbReference type="ARBA" id="ARBA00022827"/>
    </source>
</evidence>
<dbReference type="PANTHER" id="PTHR42973:SF34">
    <property type="entry name" value="FAD BINDING DOMAIN PROTEIN (AFU_ORTHOLOGUE AFUA_3G02770)"/>
    <property type="match status" value="1"/>
</dbReference>
<dbReference type="Pfam" id="PF01565">
    <property type="entry name" value="FAD_binding_4"/>
    <property type="match status" value="1"/>
</dbReference>
<keyword evidence="2" id="KW-0285">Flavoprotein</keyword>
<feature type="domain" description="FAD-binding PCMH-type" evidence="6">
    <location>
        <begin position="95"/>
        <end position="266"/>
    </location>
</feature>
<evidence type="ECO:0000256" key="5">
    <source>
        <dbReference type="SAM" id="SignalP"/>
    </source>
</evidence>
<evidence type="ECO:0000313" key="8">
    <source>
        <dbReference type="Proteomes" id="UP000720189"/>
    </source>
</evidence>
<dbReference type="RefSeq" id="XP_046044583.1">
    <property type="nucleotide sequence ID" value="XM_046188571.1"/>
</dbReference>
<evidence type="ECO:0000256" key="1">
    <source>
        <dbReference type="ARBA" id="ARBA00005466"/>
    </source>
</evidence>
<dbReference type="OrthoDB" id="2151789at2759"/>
<evidence type="ECO:0000256" key="2">
    <source>
        <dbReference type="ARBA" id="ARBA00022630"/>
    </source>
</evidence>
<dbReference type="PANTHER" id="PTHR42973">
    <property type="entry name" value="BINDING OXIDOREDUCTASE, PUTATIVE (AFU_ORTHOLOGUE AFUA_1G17690)-RELATED"/>
    <property type="match status" value="1"/>
</dbReference>
<keyword evidence="3" id="KW-0274">FAD</keyword>
<reference evidence="7" key="1">
    <citation type="journal article" date="2021" name="Nat. Commun.">
        <title>Genetic determinants of endophytism in the Arabidopsis root mycobiome.</title>
        <authorList>
            <person name="Mesny F."/>
            <person name="Miyauchi S."/>
            <person name="Thiergart T."/>
            <person name="Pickel B."/>
            <person name="Atanasova L."/>
            <person name="Karlsson M."/>
            <person name="Huettel B."/>
            <person name="Barry K.W."/>
            <person name="Haridas S."/>
            <person name="Chen C."/>
            <person name="Bauer D."/>
            <person name="Andreopoulos W."/>
            <person name="Pangilinan J."/>
            <person name="LaButti K."/>
            <person name="Riley R."/>
            <person name="Lipzen A."/>
            <person name="Clum A."/>
            <person name="Drula E."/>
            <person name="Henrissat B."/>
            <person name="Kohler A."/>
            <person name="Grigoriev I.V."/>
            <person name="Martin F.M."/>
            <person name="Hacquard S."/>
        </authorList>
    </citation>
    <scope>NUCLEOTIDE SEQUENCE</scope>
    <source>
        <strain evidence="7">MPI-CAGE-AT-0023</strain>
    </source>
</reference>
<organism evidence="7 8">
    <name type="scientific">Fusarium redolens</name>
    <dbReference type="NCBI Taxonomy" id="48865"/>
    <lineage>
        <taxon>Eukaryota</taxon>
        <taxon>Fungi</taxon>
        <taxon>Dikarya</taxon>
        <taxon>Ascomycota</taxon>
        <taxon>Pezizomycotina</taxon>
        <taxon>Sordariomycetes</taxon>
        <taxon>Hypocreomycetidae</taxon>
        <taxon>Hypocreales</taxon>
        <taxon>Nectriaceae</taxon>
        <taxon>Fusarium</taxon>
        <taxon>Fusarium redolens species complex</taxon>
    </lineage>
</organism>
<dbReference type="GeneID" id="70218525"/>
<dbReference type="GO" id="GO:0016491">
    <property type="term" value="F:oxidoreductase activity"/>
    <property type="evidence" value="ECO:0007669"/>
    <property type="project" value="UniProtKB-KW"/>
</dbReference>
<keyword evidence="4" id="KW-0560">Oxidoreductase</keyword>
<evidence type="ECO:0000259" key="6">
    <source>
        <dbReference type="PROSITE" id="PS51387"/>
    </source>
</evidence>
<dbReference type="EMBL" id="JAGMUX010000017">
    <property type="protein sequence ID" value="KAH7234818.1"/>
    <property type="molecule type" value="Genomic_DNA"/>
</dbReference>
<comment type="caution">
    <text evidence="7">The sequence shown here is derived from an EMBL/GenBank/DDBJ whole genome shotgun (WGS) entry which is preliminary data.</text>
</comment>
<evidence type="ECO:0000313" key="7">
    <source>
        <dbReference type="EMBL" id="KAH7234818.1"/>
    </source>
</evidence>
<dbReference type="Proteomes" id="UP000720189">
    <property type="component" value="Unassembled WGS sequence"/>
</dbReference>
<name>A0A9P9G9S9_FUSRE</name>
<evidence type="ECO:0000256" key="4">
    <source>
        <dbReference type="ARBA" id="ARBA00023002"/>
    </source>
</evidence>
<proteinExistence type="inferred from homology"/>
<dbReference type="Gene3D" id="3.40.462.20">
    <property type="match status" value="1"/>
</dbReference>